<dbReference type="Pfam" id="PF08734">
    <property type="entry name" value="GYD"/>
    <property type="match status" value="1"/>
</dbReference>
<dbReference type="Proteomes" id="UP000033063">
    <property type="component" value="Chromosome"/>
</dbReference>
<evidence type="ECO:0000313" key="1">
    <source>
        <dbReference type="EMBL" id="AKB67662.1"/>
    </source>
</evidence>
<dbReference type="AlphaFoldDB" id="A0A0E3RPI6"/>
<evidence type="ECO:0008006" key="3">
    <source>
        <dbReference type="Google" id="ProtNLM"/>
    </source>
</evidence>
<protein>
    <recommendedName>
        <fullName evidence="3">GYD domain-containing protein</fullName>
    </recommendedName>
</protein>
<dbReference type="EMBL" id="CP009513">
    <property type="protein sequence ID" value="AKB67662.1"/>
    <property type="molecule type" value="Genomic_DNA"/>
</dbReference>
<organism evidence="1 2">
    <name type="scientific">Methanosarcina mazei LYC</name>
    <dbReference type="NCBI Taxonomy" id="1434114"/>
    <lineage>
        <taxon>Archaea</taxon>
        <taxon>Methanobacteriati</taxon>
        <taxon>Methanobacteriota</taxon>
        <taxon>Stenosarchaea group</taxon>
        <taxon>Methanomicrobia</taxon>
        <taxon>Methanosarcinales</taxon>
        <taxon>Methanosarcinaceae</taxon>
        <taxon>Methanosarcina</taxon>
    </lineage>
</organism>
<dbReference type="PATRIC" id="fig|1434114.4.peg.1393"/>
<evidence type="ECO:0000313" key="2">
    <source>
        <dbReference type="Proteomes" id="UP000033063"/>
    </source>
</evidence>
<name>A0A0E3RPI6_METMZ</name>
<dbReference type="RefSeq" id="WP_011032143.1">
    <property type="nucleotide sequence ID" value="NZ_CP009513.1"/>
</dbReference>
<dbReference type="InterPro" id="IPR014845">
    <property type="entry name" value="GYD/TTHA1554"/>
</dbReference>
<proteinExistence type="predicted"/>
<dbReference type="HOGENOM" id="CLU_155227_1_1_2"/>
<gene>
    <name evidence="1" type="ORF">MSMAL_1119</name>
</gene>
<sequence>MQDYLIQIAYTPEAVATLVANPQNREEMARSLIEKLGGKLKGIWNSLGDYDLVEIATLPDDESAAALSMAILAGGAIKISRTTPLLSLNDGMEAMEKASKLEYKPPGNF</sequence>
<accession>A0A0E3RPI6</accession>
<dbReference type="GeneID" id="24877316"/>
<reference evidence="1 2" key="1">
    <citation type="submission" date="2014-07" db="EMBL/GenBank/DDBJ databases">
        <title>Methanogenic archaea and the global carbon cycle.</title>
        <authorList>
            <person name="Henriksen J.R."/>
            <person name="Luke J."/>
            <person name="Reinhart S."/>
            <person name="Benedict M.N."/>
            <person name="Youngblut N.D."/>
            <person name="Metcalf M.E."/>
            <person name="Whitaker R.J."/>
            <person name="Metcalf W.W."/>
        </authorList>
    </citation>
    <scope>NUCLEOTIDE SEQUENCE [LARGE SCALE GENOMIC DNA]</scope>
    <source>
        <strain evidence="1 2">LYC</strain>
    </source>
</reference>